<dbReference type="GeneID" id="68119102"/>
<dbReference type="Proteomes" id="UP000444721">
    <property type="component" value="Unassembled WGS sequence"/>
</dbReference>
<feature type="region of interest" description="Disordered" evidence="2">
    <location>
        <begin position="1"/>
        <end position="20"/>
    </location>
</feature>
<dbReference type="RefSeq" id="XP_044566739.1">
    <property type="nucleotide sequence ID" value="XM_044702345.1"/>
</dbReference>
<dbReference type="GO" id="GO:0005737">
    <property type="term" value="C:cytoplasm"/>
    <property type="evidence" value="ECO:0007669"/>
    <property type="project" value="TreeGrafter"/>
</dbReference>
<feature type="coiled-coil region" evidence="1">
    <location>
        <begin position="243"/>
        <end position="302"/>
    </location>
</feature>
<gene>
    <name evidence="4" type="ORF">FDP41_011887</name>
</gene>
<dbReference type="SUPFAM" id="SSF48371">
    <property type="entry name" value="ARM repeat"/>
    <property type="match status" value="2"/>
</dbReference>
<dbReference type="InterPro" id="IPR039762">
    <property type="entry name" value="Nmd2/UPF2"/>
</dbReference>
<dbReference type="VEuPathDB" id="AmoebaDB:NfTy_022450"/>
<dbReference type="OMA" id="ESVREYH"/>
<protein>
    <recommendedName>
        <fullName evidence="3">MIF4G domain-containing protein</fullName>
    </recommendedName>
</protein>
<dbReference type="Gene3D" id="1.25.40.180">
    <property type="match status" value="3"/>
</dbReference>
<evidence type="ECO:0000313" key="5">
    <source>
        <dbReference type="Proteomes" id="UP000444721"/>
    </source>
</evidence>
<keyword evidence="1" id="KW-0175">Coiled coil</keyword>
<evidence type="ECO:0000256" key="1">
    <source>
        <dbReference type="SAM" id="Coils"/>
    </source>
</evidence>
<dbReference type="GO" id="GO:0003723">
    <property type="term" value="F:RNA binding"/>
    <property type="evidence" value="ECO:0007669"/>
    <property type="project" value="InterPro"/>
</dbReference>
<evidence type="ECO:0000256" key="2">
    <source>
        <dbReference type="SAM" id="MobiDB-lite"/>
    </source>
</evidence>
<organism evidence="4 5">
    <name type="scientific">Naegleria fowleri</name>
    <name type="common">Brain eating amoeba</name>
    <dbReference type="NCBI Taxonomy" id="5763"/>
    <lineage>
        <taxon>Eukaryota</taxon>
        <taxon>Discoba</taxon>
        <taxon>Heterolobosea</taxon>
        <taxon>Tetramitia</taxon>
        <taxon>Eutetramitia</taxon>
        <taxon>Vahlkampfiidae</taxon>
        <taxon>Naegleria</taxon>
    </lineage>
</organism>
<dbReference type="Pfam" id="PF02854">
    <property type="entry name" value="MIF4G"/>
    <property type="match status" value="2"/>
</dbReference>
<dbReference type="InterPro" id="IPR003890">
    <property type="entry name" value="MIF4G-like_typ-3"/>
</dbReference>
<sequence length="949" mass="109929">MNEEKKAELRAKNEQALKGKRPDASFFKSLDSSIKKNSAFVKKIKTLSELQPDQKGSLLPDIQKLNLRRFISEIVQGFCEMPLKPEDIDYVVDIASALHQLYAEFSESFISSIVKSCATQNKDTDKKELNVARLSVVLMIVTKLFITRMHDNFATINNVLKGLIQMHKKTSQTGILMPFLTEFQHDFLIGKPYDPSKCDITEQEHKQINELFMQFFDSLCDRLRSKQKEIGDEEISGEKKSSLDENTENLDKEKKKLKQWKKHYDVAKEVADILNAKIPDDIEEALQKVEDMTAKNEQLEKKDVSTENIDQFVNERTRQFYEIIPDLNQLMQEKNELENIVSIDDLLDKLPKRPPIDKVATTLAVRYLNQKTNRTKLVKKMFSVNRTSLELLPYYGRLVAILNLTYKDIGKSLVQLLEEEFNKLFEEQDQIKIETKVKNIRFLGELILFKICPEETGIEFFKKCLSQFHHHNIDVACHFLEVCGRYLYAKPTTHLTMVELVSKMMRIKDVKVLDVKYNTMIDNAYYNTVINEQEAEKQRTVYGEDDELTQYVLHLLLSELNKYNINTVLKQLRKLPYDNFEVIKNIVKSLLSHIRECAYGTIHLMASVLGGLSRYHEEIGVVIIDFLIEQIRYSLQQEYLDYIELGINQNADYFASRMKSEQKRLIDIKFLGEFYNYQLIDINVIMDVLYMLILYPTPLEPAKQDTFRLRLICTLLDTCGPYLETAADRKKVDRFLLYLQRYVLSKQYRLPVDLENMLADTLDNVKPKLKWPKSLKDVNDKIEAIEQKKPIPLPGQGTPTDLLALWPISDNDQPGELGEDEEVEEMKQLEETDLPSCNGNKSVETNDKEAEELDHELMELVNESIKERKFITNNTIMKLGTNIPKPQEMLKQSANTPTNLPQTQRITLLSKQGRSNKAHELFVGNFAKVMKKDSVTSQPPSSPNSTNNE</sequence>
<dbReference type="EMBL" id="VFQX01000012">
    <property type="protein sequence ID" value="KAF0982026.1"/>
    <property type="molecule type" value="Genomic_DNA"/>
</dbReference>
<evidence type="ECO:0000313" key="4">
    <source>
        <dbReference type="EMBL" id="KAF0982026.1"/>
    </source>
</evidence>
<feature type="domain" description="MIF4G" evidence="3">
    <location>
        <begin position="340"/>
        <end position="531"/>
    </location>
</feature>
<evidence type="ECO:0000259" key="3">
    <source>
        <dbReference type="SMART" id="SM00543"/>
    </source>
</evidence>
<dbReference type="AlphaFoldDB" id="A0A6A5C2U1"/>
<dbReference type="OrthoDB" id="27832at2759"/>
<dbReference type="GO" id="GO:0000184">
    <property type="term" value="P:nuclear-transcribed mRNA catabolic process, nonsense-mediated decay"/>
    <property type="evidence" value="ECO:0007669"/>
    <property type="project" value="InterPro"/>
</dbReference>
<proteinExistence type="predicted"/>
<dbReference type="SMART" id="SM00543">
    <property type="entry name" value="MIF4G"/>
    <property type="match status" value="2"/>
</dbReference>
<dbReference type="GO" id="GO:0035145">
    <property type="term" value="C:exon-exon junction complex"/>
    <property type="evidence" value="ECO:0007669"/>
    <property type="project" value="TreeGrafter"/>
</dbReference>
<dbReference type="InterPro" id="IPR016024">
    <property type="entry name" value="ARM-type_fold"/>
</dbReference>
<accession>A0A6A5C2U1</accession>
<dbReference type="PANTHER" id="PTHR12839">
    <property type="entry name" value="NONSENSE-MEDIATED MRNA DECAY PROTEIN 2 UP-FRAMESHIFT SUPPRESSOR 2"/>
    <property type="match status" value="1"/>
</dbReference>
<keyword evidence="5" id="KW-1185">Reference proteome</keyword>
<feature type="domain" description="MIF4G" evidence="3">
    <location>
        <begin position="550"/>
        <end position="768"/>
    </location>
</feature>
<feature type="region of interest" description="Disordered" evidence="2">
    <location>
        <begin position="929"/>
        <end position="949"/>
    </location>
</feature>
<name>A0A6A5C2U1_NAEFO</name>
<reference evidence="4 5" key="1">
    <citation type="journal article" date="2019" name="Sci. Rep.">
        <title>Nanopore sequencing improves the draft genome of the human pathogenic amoeba Naegleria fowleri.</title>
        <authorList>
            <person name="Liechti N."/>
            <person name="Schurch N."/>
            <person name="Bruggmann R."/>
            <person name="Wittwer M."/>
        </authorList>
    </citation>
    <scope>NUCLEOTIDE SEQUENCE [LARGE SCALE GENOMIC DNA]</scope>
    <source>
        <strain evidence="4 5">ATCC 30894</strain>
    </source>
</reference>
<feature type="region of interest" description="Disordered" evidence="2">
    <location>
        <begin position="809"/>
        <end position="841"/>
    </location>
</feature>
<comment type="caution">
    <text evidence="4">The sequence shown here is derived from an EMBL/GenBank/DDBJ whole genome shotgun (WGS) entry which is preliminary data.</text>
</comment>
<dbReference type="VEuPathDB" id="AmoebaDB:FDP41_011887"/>
<dbReference type="VEuPathDB" id="AmoebaDB:NF0068700"/>
<dbReference type="PANTHER" id="PTHR12839:SF7">
    <property type="entry name" value="REGULATOR OF NONSENSE TRANSCRIPTS 2"/>
    <property type="match status" value="1"/>
</dbReference>